<dbReference type="InterPro" id="IPR012292">
    <property type="entry name" value="Globin/Proto"/>
</dbReference>
<gene>
    <name evidence="5" type="ORF">GCM10022407_22850</name>
</gene>
<dbReference type="RefSeq" id="WP_345124351.1">
    <property type="nucleotide sequence ID" value="NZ_BAABDI010000014.1"/>
</dbReference>
<keyword evidence="6" id="KW-1185">Reference proteome</keyword>
<dbReference type="InterPro" id="IPR001486">
    <property type="entry name" value="Hemoglobin_trunc"/>
</dbReference>
<protein>
    <recommendedName>
        <fullName evidence="7">Hemoglobin</fullName>
    </recommendedName>
</protein>
<evidence type="ECO:0008006" key="7">
    <source>
        <dbReference type="Google" id="ProtNLM"/>
    </source>
</evidence>
<dbReference type="Pfam" id="PF01152">
    <property type="entry name" value="Bac_globin"/>
    <property type="match status" value="1"/>
</dbReference>
<name>A0ABP7Q5I6_9BACT</name>
<dbReference type="SUPFAM" id="SSF46458">
    <property type="entry name" value="Globin-like"/>
    <property type="match status" value="1"/>
</dbReference>
<dbReference type="CDD" id="cd08916">
    <property type="entry name" value="TrHb3_P"/>
    <property type="match status" value="1"/>
</dbReference>
<dbReference type="Proteomes" id="UP001501556">
    <property type="component" value="Unassembled WGS sequence"/>
</dbReference>
<keyword evidence="1" id="KW-0813">Transport</keyword>
<reference evidence="6" key="1">
    <citation type="journal article" date="2019" name="Int. J. Syst. Evol. Microbiol.">
        <title>The Global Catalogue of Microorganisms (GCM) 10K type strain sequencing project: providing services to taxonomists for standard genome sequencing and annotation.</title>
        <authorList>
            <consortium name="The Broad Institute Genomics Platform"/>
            <consortium name="The Broad Institute Genome Sequencing Center for Infectious Disease"/>
            <person name="Wu L."/>
            <person name="Ma J."/>
        </authorList>
    </citation>
    <scope>NUCLEOTIDE SEQUENCE [LARGE SCALE GENOMIC DNA]</scope>
    <source>
        <strain evidence="6">JCM 17217</strain>
    </source>
</reference>
<evidence type="ECO:0000256" key="2">
    <source>
        <dbReference type="ARBA" id="ARBA00022617"/>
    </source>
</evidence>
<keyword evidence="2" id="KW-0349">Heme</keyword>
<dbReference type="InterPro" id="IPR009050">
    <property type="entry name" value="Globin-like_sf"/>
</dbReference>
<dbReference type="Gene3D" id="1.10.490.10">
    <property type="entry name" value="Globins"/>
    <property type="match status" value="1"/>
</dbReference>
<evidence type="ECO:0000256" key="4">
    <source>
        <dbReference type="ARBA" id="ARBA00023004"/>
    </source>
</evidence>
<keyword evidence="4" id="KW-0408">Iron</keyword>
<organism evidence="5 6">
    <name type="scientific">Hymenobacter antarcticus</name>
    <dbReference type="NCBI Taxonomy" id="486270"/>
    <lineage>
        <taxon>Bacteria</taxon>
        <taxon>Pseudomonadati</taxon>
        <taxon>Bacteroidota</taxon>
        <taxon>Cytophagia</taxon>
        <taxon>Cytophagales</taxon>
        <taxon>Hymenobacteraceae</taxon>
        <taxon>Hymenobacter</taxon>
    </lineage>
</organism>
<proteinExistence type="predicted"/>
<evidence type="ECO:0000313" key="6">
    <source>
        <dbReference type="Proteomes" id="UP001501556"/>
    </source>
</evidence>
<dbReference type="EMBL" id="BAABDI010000014">
    <property type="protein sequence ID" value="GAA3976931.1"/>
    <property type="molecule type" value="Genomic_DNA"/>
</dbReference>
<keyword evidence="3" id="KW-0479">Metal-binding</keyword>
<evidence type="ECO:0000313" key="5">
    <source>
        <dbReference type="EMBL" id="GAA3976931.1"/>
    </source>
</evidence>
<sequence>METSEKTDIREQDDIRRLIDAFYTLVRQDELLGPVFAARIPDGHWPTHLDTMTRFWTAALLGQAAGYRGNPGAKHMYLPIEKAHFTRWLALFSQTVDALFAGENAAEMKVRALKMGEMFQAKIASARANGGLSIL</sequence>
<evidence type="ECO:0000256" key="1">
    <source>
        <dbReference type="ARBA" id="ARBA00022448"/>
    </source>
</evidence>
<evidence type="ECO:0000256" key="3">
    <source>
        <dbReference type="ARBA" id="ARBA00022723"/>
    </source>
</evidence>
<comment type="caution">
    <text evidence="5">The sequence shown here is derived from an EMBL/GenBank/DDBJ whole genome shotgun (WGS) entry which is preliminary data.</text>
</comment>
<accession>A0ABP7Q5I6</accession>